<evidence type="ECO:0000313" key="4">
    <source>
        <dbReference type="Proteomes" id="UP001262754"/>
    </source>
</evidence>
<accession>A0ABU1MWJ1</accession>
<protein>
    <submittedName>
        <fullName evidence="3">Flp pilus assembly protein TadG</fullName>
    </submittedName>
</protein>
<evidence type="ECO:0000259" key="2">
    <source>
        <dbReference type="Pfam" id="PF07811"/>
    </source>
</evidence>
<reference evidence="3 4" key="1">
    <citation type="submission" date="2023-07" db="EMBL/GenBank/DDBJ databases">
        <title>Sorghum-associated microbial communities from plants grown in Nebraska, USA.</title>
        <authorList>
            <person name="Schachtman D."/>
        </authorList>
    </citation>
    <scope>NUCLEOTIDE SEQUENCE [LARGE SCALE GENOMIC DNA]</scope>
    <source>
        <strain evidence="3 4">DS2154</strain>
    </source>
</reference>
<dbReference type="RefSeq" id="WP_056760747.1">
    <property type="nucleotide sequence ID" value="NZ_BMLD01000004.1"/>
</dbReference>
<keyword evidence="1" id="KW-0472">Membrane</keyword>
<gene>
    <name evidence="3" type="ORF">J2800_001288</name>
</gene>
<dbReference type="EMBL" id="JAVDRL010000003">
    <property type="protein sequence ID" value="MDR6530552.1"/>
    <property type="molecule type" value="Genomic_DNA"/>
</dbReference>
<comment type="caution">
    <text evidence="3">The sequence shown here is derived from an EMBL/GenBank/DDBJ whole genome shotgun (WGS) entry which is preliminary data.</text>
</comment>
<dbReference type="InterPro" id="IPR012495">
    <property type="entry name" value="TadE-like_dom"/>
</dbReference>
<evidence type="ECO:0000256" key="1">
    <source>
        <dbReference type="SAM" id="Phobius"/>
    </source>
</evidence>
<dbReference type="Proteomes" id="UP001262754">
    <property type="component" value="Unassembled WGS sequence"/>
</dbReference>
<keyword evidence="4" id="KW-1185">Reference proteome</keyword>
<organism evidence="3 4">
    <name type="scientific">Caulobacter rhizosphaerae</name>
    <dbReference type="NCBI Taxonomy" id="2010972"/>
    <lineage>
        <taxon>Bacteria</taxon>
        <taxon>Pseudomonadati</taxon>
        <taxon>Pseudomonadota</taxon>
        <taxon>Alphaproteobacteria</taxon>
        <taxon>Caulobacterales</taxon>
        <taxon>Caulobacteraceae</taxon>
        <taxon>Caulobacter</taxon>
    </lineage>
</organism>
<keyword evidence="1" id="KW-0812">Transmembrane</keyword>
<sequence length="189" mass="20386">MADRARHHRQLLARLGLLRRFARADDGATAIEFALVAIPFLILVFAIIELGFIFLVSMGLENALMVVDRTIRTGELQTNGGDAASFKQAVCGEMSWLGGSCSSSLTLDVRVLPSFTQTSGLPTPNPTNTCFDPGGPGSIVLVRGYYKWPVITPLLQEALAGPSGNRQISFAAVFTNEPYSQTLVPIKCQ</sequence>
<feature type="domain" description="TadE-like" evidence="2">
    <location>
        <begin position="27"/>
        <end position="64"/>
    </location>
</feature>
<feature type="transmembrane region" description="Helical" evidence="1">
    <location>
        <begin position="34"/>
        <end position="56"/>
    </location>
</feature>
<dbReference type="Pfam" id="PF07811">
    <property type="entry name" value="TadE"/>
    <property type="match status" value="1"/>
</dbReference>
<evidence type="ECO:0000313" key="3">
    <source>
        <dbReference type="EMBL" id="MDR6530552.1"/>
    </source>
</evidence>
<keyword evidence="1" id="KW-1133">Transmembrane helix</keyword>
<name>A0ABU1MWJ1_9CAUL</name>
<proteinExistence type="predicted"/>